<dbReference type="Pfam" id="PF07963">
    <property type="entry name" value="N_methyl"/>
    <property type="match status" value="1"/>
</dbReference>
<evidence type="ECO:0000256" key="1">
    <source>
        <dbReference type="SAM" id="MobiDB-lite"/>
    </source>
</evidence>
<organism evidence="3">
    <name type="scientific">hydrothermal vent metagenome</name>
    <dbReference type="NCBI Taxonomy" id="652676"/>
    <lineage>
        <taxon>unclassified sequences</taxon>
        <taxon>metagenomes</taxon>
        <taxon>ecological metagenomes</taxon>
    </lineage>
</organism>
<evidence type="ECO:0000313" key="3">
    <source>
        <dbReference type="EMBL" id="VAW39799.1"/>
    </source>
</evidence>
<name>A0A3B0VSD6_9ZZZZ</name>
<keyword evidence="2" id="KW-0472">Membrane</keyword>
<proteinExistence type="predicted"/>
<reference evidence="3" key="1">
    <citation type="submission" date="2018-06" db="EMBL/GenBank/DDBJ databases">
        <authorList>
            <person name="Zhirakovskaya E."/>
        </authorList>
    </citation>
    <scope>NUCLEOTIDE SEQUENCE</scope>
</reference>
<keyword evidence="2" id="KW-0812">Transmembrane</keyword>
<dbReference type="NCBIfam" id="TIGR02532">
    <property type="entry name" value="IV_pilin_GFxxxE"/>
    <property type="match status" value="1"/>
</dbReference>
<dbReference type="EMBL" id="UOEX01000301">
    <property type="protein sequence ID" value="VAW39799.1"/>
    <property type="molecule type" value="Genomic_DNA"/>
</dbReference>
<sequence length="194" mass="21047">MLPHKPTNHISQSGFTLIELVMTIVILGFSFMILLPFFSSISNSPDPLIRIRAVNLGQSLMDEIMAKKWDNNTTAGGGPLQTAESTRVSGAPAATPYTALGPDTGETSRQLFNDVDDYNGYAETTGVFHDQDNNSFTLTGYQRSVQVHYIASTTASIDHNTPALSNTSDSKLIVVTVTSSTGEKFYFTAVRCNI</sequence>
<accession>A0A3B0VSD6</accession>
<feature type="region of interest" description="Disordered" evidence="1">
    <location>
        <begin position="72"/>
        <end position="105"/>
    </location>
</feature>
<dbReference type="PROSITE" id="PS00409">
    <property type="entry name" value="PROKAR_NTER_METHYL"/>
    <property type="match status" value="1"/>
</dbReference>
<dbReference type="SUPFAM" id="SSF54523">
    <property type="entry name" value="Pili subunits"/>
    <property type="match status" value="1"/>
</dbReference>
<feature type="transmembrane region" description="Helical" evidence="2">
    <location>
        <begin position="20"/>
        <end position="42"/>
    </location>
</feature>
<protein>
    <submittedName>
        <fullName evidence="3">MSHA pilin protein MshD</fullName>
    </submittedName>
</protein>
<keyword evidence="2" id="KW-1133">Transmembrane helix</keyword>
<dbReference type="InterPro" id="IPR045584">
    <property type="entry name" value="Pilin-like"/>
</dbReference>
<evidence type="ECO:0000256" key="2">
    <source>
        <dbReference type="SAM" id="Phobius"/>
    </source>
</evidence>
<gene>
    <name evidence="3" type="ORF">MNBD_DELTA03-1704</name>
</gene>
<dbReference type="InterPro" id="IPR012902">
    <property type="entry name" value="N_methyl_site"/>
</dbReference>
<dbReference type="AlphaFoldDB" id="A0A3B0VSD6"/>